<evidence type="ECO:0000256" key="1">
    <source>
        <dbReference type="ARBA" id="ARBA00004123"/>
    </source>
</evidence>
<feature type="compositionally biased region" description="Basic and acidic residues" evidence="3">
    <location>
        <begin position="166"/>
        <end position="186"/>
    </location>
</feature>
<proteinExistence type="predicted"/>
<dbReference type="InterPro" id="IPR008251">
    <property type="entry name" value="Chromo_shadow_dom"/>
</dbReference>
<dbReference type="Pfam" id="PF00385">
    <property type="entry name" value="Chromo"/>
    <property type="match status" value="1"/>
</dbReference>
<dbReference type="InterPro" id="IPR017984">
    <property type="entry name" value="Chromo_dom_subgr"/>
</dbReference>
<sequence length="367" mass="42031">MKGGRKRIETPPPSDEPPVAVGDENVVFSEQEATLEEEEATFEEEEEEEEEEVVVVDEEEIADERDGDEDHQHEAPREGEPAKLEEGFYEIEDIRKKRMRKGEVQYLIKWRGWPETANTWEPIENLKSCADFIEVFEERSRSRGRKKRRKSSGLNNTIIKRKPRSLRNEEVCPPIENERGEEKQVIEEAQANGSHETNEKKKVSDKETGRILIQINGLGAEEEGSMEDGSSKVEFCHPVGSKKRKSGSVRRFKQDLVQDNQDEAHNVVIAVEKLGNEDADSNENEEEIGNKVKKLDDSMNPHTITKILKAVRFHASVTDNVQHVSILFKALRSDGQEVLVDDKDLKLNNPLLLISYYEQHLRYSSLS</sequence>
<dbReference type="GO" id="GO:0031507">
    <property type="term" value="P:heterochromatin formation"/>
    <property type="evidence" value="ECO:0007669"/>
    <property type="project" value="InterPro"/>
</dbReference>
<comment type="subcellular location">
    <subcellularLocation>
        <location evidence="1">Nucleus</location>
    </subcellularLocation>
</comment>
<feature type="region of interest" description="Disordered" evidence="3">
    <location>
        <begin position="140"/>
        <end position="208"/>
    </location>
</feature>
<dbReference type="AlphaFoldDB" id="A0AAV7GRD8"/>
<evidence type="ECO:0000256" key="2">
    <source>
        <dbReference type="ARBA" id="ARBA00023242"/>
    </source>
</evidence>
<dbReference type="CDD" id="cd00024">
    <property type="entry name" value="CD_CSD"/>
    <property type="match status" value="1"/>
</dbReference>
<dbReference type="InterPro" id="IPR044251">
    <property type="entry name" value="LHP1-like"/>
</dbReference>
<dbReference type="InterPro" id="IPR023779">
    <property type="entry name" value="Chromodomain_CS"/>
</dbReference>
<evidence type="ECO:0000259" key="4">
    <source>
        <dbReference type="PROSITE" id="PS50013"/>
    </source>
</evidence>
<feature type="compositionally biased region" description="Basic and acidic residues" evidence="3">
    <location>
        <begin position="68"/>
        <end position="86"/>
    </location>
</feature>
<feature type="domain" description="Chromo" evidence="4">
    <location>
        <begin position="89"/>
        <end position="148"/>
    </location>
</feature>
<comment type="caution">
    <text evidence="5">The sequence shown here is derived from an EMBL/GenBank/DDBJ whole genome shotgun (WGS) entry which is preliminary data.</text>
</comment>
<accession>A0AAV7GRD8</accession>
<dbReference type="SMART" id="SM00300">
    <property type="entry name" value="ChSh"/>
    <property type="match status" value="1"/>
</dbReference>
<dbReference type="InterPro" id="IPR023780">
    <property type="entry name" value="Chromo_domain"/>
</dbReference>
<dbReference type="SUPFAM" id="SSF54160">
    <property type="entry name" value="Chromo domain-like"/>
    <property type="match status" value="1"/>
</dbReference>
<gene>
    <name evidence="5" type="ORF">IEQ34_013618</name>
</gene>
<dbReference type="PROSITE" id="PS50013">
    <property type="entry name" value="CHROMO_2"/>
    <property type="match status" value="1"/>
</dbReference>
<reference evidence="5 6" key="1">
    <citation type="journal article" date="2021" name="Hortic Res">
        <title>Chromosome-scale assembly of the Dendrobium chrysotoxum genome enhances the understanding of orchid evolution.</title>
        <authorList>
            <person name="Zhang Y."/>
            <person name="Zhang G.Q."/>
            <person name="Zhang D."/>
            <person name="Liu X.D."/>
            <person name="Xu X.Y."/>
            <person name="Sun W.H."/>
            <person name="Yu X."/>
            <person name="Zhu X."/>
            <person name="Wang Z.W."/>
            <person name="Zhao X."/>
            <person name="Zhong W.Y."/>
            <person name="Chen H."/>
            <person name="Yin W.L."/>
            <person name="Huang T."/>
            <person name="Niu S.C."/>
            <person name="Liu Z.J."/>
        </authorList>
    </citation>
    <scope>NUCLEOTIDE SEQUENCE [LARGE SCALE GENOMIC DNA]</scope>
    <source>
        <strain evidence="5">Lindl</strain>
    </source>
</reference>
<dbReference type="SMART" id="SM00298">
    <property type="entry name" value="CHROMO"/>
    <property type="match status" value="1"/>
</dbReference>
<feature type="region of interest" description="Disordered" evidence="3">
    <location>
        <begin position="221"/>
        <end position="248"/>
    </location>
</feature>
<dbReference type="PRINTS" id="PR00504">
    <property type="entry name" value="CHROMODOMAIN"/>
</dbReference>
<feature type="compositionally biased region" description="Basic and acidic residues" evidence="3">
    <location>
        <begin position="196"/>
        <end position="208"/>
    </location>
</feature>
<dbReference type="Proteomes" id="UP000775213">
    <property type="component" value="Unassembled WGS sequence"/>
</dbReference>
<dbReference type="InterPro" id="IPR016197">
    <property type="entry name" value="Chromo-like_dom_sf"/>
</dbReference>
<dbReference type="PROSITE" id="PS00598">
    <property type="entry name" value="CHROMO_1"/>
    <property type="match status" value="1"/>
</dbReference>
<dbReference type="EMBL" id="JAGFBR010000012">
    <property type="protein sequence ID" value="KAH0458303.1"/>
    <property type="molecule type" value="Genomic_DNA"/>
</dbReference>
<feature type="compositionally biased region" description="Acidic residues" evidence="3">
    <location>
        <begin position="33"/>
        <end position="67"/>
    </location>
</feature>
<feature type="region of interest" description="Disordered" evidence="3">
    <location>
        <begin position="1"/>
        <end position="86"/>
    </location>
</feature>
<dbReference type="Gene3D" id="2.40.50.40">
    <property type="match status" value="1"/>
</dbReference>
<evidence type="ECO:0000256" key="3">
    <source>
        <dbReference type="SAM" id="MobiDB-lite"/>
    </source>
</evidence>
<dbReference type="GO" id="GO:0005634">
    <property type="term" value="C:nucleus"/>
    <property type="evidence" value="ECO:0007669"/>
    <property type="project" value="UniProtKB-SubCell"/>
</dbReference>
<protein>
    <recommendedName>
        <fullName evidence="4">Chromo domain-containing protein</fullName>
    </recommendedName>
</protein>
<keyword evidence="6" id="KW-1185">Reference proteome</keyword>
<feature type="compositionally biased region" description="Basic residues" evidence="3">
    <location>
        <begin position="142"/>
        <end position="151"/>
    </location>
</feature>
<dbReference type="GO" id="GO:0000792">
    <property type="term" value="C:heterochromatin"/>
    <property type="evidence" value="ECO:0007669"/>
    <property type="project" value="UniProtKB-ARBA"/>
</dbReference>
<organism evidence="5 6">
    <name type="scientific">Dendrobium chrysotoxum</name>
    <name type="common">Orchid</name>
    <dbReference type="NCBI Taxonomy" id="161865"/>
    <lineage>
        <taxon>Eukaryota</taxon>
        <taxon>Viridiplantae</taxon>
        <taxon>Streptophyta</taxon>
        <taxon>Embryophyta</taxon>
        <taxon>Tracheophyta</taxon>
        <taxon>Spermatophyta</taxon>
        <taxon>Magnoliopsida</taxon>
        <taxon>Liliopsida</taxon>
        <taxon>Asparagales</taxon>
        <taxon>Orchidaceae</taxon>
        <taxon>Epidendroideae</taxon>
        <taxon>Malaxideae</taxon>
        <taxon>Dendrobiinae</taxon>
        <taxon>Dendrobium</taxon>
    </lineage>
</organism>
<name>A0AAV7GRD8_DENCH</name>
<evidence type="ECO:0000313" key="6">
    <source>
        <dbReference type="Proteomes" id="UP000775213"/>
    </source>
</evidence>
<evidence type="ECO:0000313" key="5">
    <source>
        <dbReference type="EMBL" id="KAH0458303.1"/>
    </source>
</evidence>
<dbReference type="PANTHER" id="PTHR47240:SF2">
    <property type="entry name" value="CHROMO DOMAIN-CONTAINING PROTEIN LHP1"/>
    <property type="match status" value="1"/>
</dbReference>
<keyword evidence="2" id="KW-0539">Nucleus</keyword>
<dbReference type="PANTHER" id="PTHR47240">
    <property type="entry name" value="CHROMO DOMAIN-CONTAINING PROTEIN LHP1"/>
    <property type="match status" value="1"/>
</dbReference>
<dbReference type="InterPro" id="IPR000953">
    <property type="entry name" value="Chromo/chromo_shadow_dom"/>
</dbReference>